<evidence type="ECO:0000313" key="1">
    <source>
        <dbReference type="EMBL" id="ANH82379.1"/>
    </source>
</evidence>
<protein>
    <submittedName>
        <fullName evidence="1">Uncharacterized protein</fullName>
    </submittedName>
</protein>
<gene>
    <name evidence="1" type="ORF">A8C56_16665</name>
</gene>
<organism evidence="1 2">
    <name type="scientific">Niabella ginsenosidivorans</name>
    <dbReference type="NCBI Taxonomy" id="1176587"/>
    <lineage>
        <taxon>Bacteria</taxon>
        <taxon>Pseudomonadati</taxon>
        <taxon>Bacteroidota</taxon>
        <taxon>Chitinophagia</taxon>
        <taxon>Chitinophagales</taxon>
        <taxon>Chitinophagaceae</taxon>
        <taxon>Niabella</taxon>
    </lineage>
</organism>
<keyword evidence="2" id="KW-1185">Reference proteome</keyword>
<dbReference type="KEGG" id="nia:A8C56_16665"/>
<accession>A0A1A9I5P5</accession>
<evidence type="ECO:0000313" key="2">
    <source>
        <dbReference type="Proteomes" id="UP000077667"/>
    </source>
</evidence>
<dbReference type="RefSeq" id="WP_067758472.1">
    <property type="nucleotide sequence ID" value="NZ_CP015772.1"/>
</dbReference>
<proteinExistence type="predicted"/>
<dbReference type="STRING" id="1176587.A8C56_16665"/>
<dbReference type="Proteomes" id="UP000077667">
    <property type="component" value="Chromosome"/>
</dbReference>
<dbReference type="EMBL" id="CP015772">
    <property type="protein sequence ID" value="ANH82379.1"/>
    <property type="molecule type" value="Genomic_DNA"/>
</dbReference>
<dbReference type="AlphaFoldDB" id="A0A1A9I5P5"/>
<dbReference type="OrthoDB" id="1411058at2"/>
<sequence length="319" mass="36851">MKKEEKIYYLSQLLQERDTDIRAEVLLNHALENGFPEQSHVVRNSGFFYREFVKDIFDATVIEDDWYRTFIEVKLSRPGFYDMLPEALFHQPETSEFRQRAGVAEMIDRYKKNLAKEAGIRKFFQPFENEFFYQQMMLEKEEINLLDILKSKILTRYFLNFWGLPATLKTHEAASFLLLLPYAYMINGNLPVMESCLKALLNEPVQIVRKEPDIIDVAKVEGLGTGSGLGEQPLGDYMVCGTEFMEDYPVLLYKIGPLKKGKVSDFINDKEKDILIQTFNNYFAPVEADIEVEILVDQQAAGMTFDEGSEVILGYSSVM</sequence>
<name>A0A1A9I5P5_9BACT</name>
<reference evidence="1 2" key="1">
    <citation type="submission" date="2016-05" db="EMBL/GenBank/DDBJ databases">
        <title>Niabella ginsenosidivorans BS26 whole genome sequencing.</title>
        <authorList>
            <person name="Im W.T."/>
            <person name="Siddiqi M.Z."/>
        </authorList>
    </citation>
    <scope>NUCLEOTIDE SEQUENCE [LARGE SCALE GENOMIC DNA]</scope>
    <source>
        <strain evidence="1 2">BS26</strain>
    </source>
</reference>